<keyword evidence="4" id="KW-1185">Reference proteome</keyword>
<dbReference type="EMBL" id="JBHUEE010000015">
    <property type="protein sequence ID" value="MFD1719882.1"/>
    <property type="molecule type" value="Genomic_DNA"/>
</dbReference>
<feature type="region of interest" description="Disordered" evidence="1">
    <location>
        <begin position="37"/>
        <end position="70"/>
    </location>
</feature>
<dbReference type="RefSeq" id="WP_388011057.1">
    <property type="nucleotide sequence ID" value="NZ_JBHUEE010000015.1"/>
</dbReference>
<name>A0ABW4L9G8_9MICO</name>
<evidence type="ECO:0000313" key="3">
    <source>
        <dbReference type="EMBL" id="MFD1719882.1"/>
    </source>
</evidence>
<dbReference type="InterPro" id="IPR046576">
    <property type="entry name" value="DUF6636"/>
</dbReference>
<keyword evidence="2" id="KW-1133">Transmembrane helix</keyword>
<feature type="compositionally biased region" description="Acidic residues" evidence="1">
    <location>
        <begin position="56"/>
        <end position="68"/>
    </location>
</feature>
<gene>
    <name evidence="3" type="ORF">ACFSE6_18750</name>
</gene>
<reference evidence="4" key="1">
    <citation type="journal article" date="2019" name="Int. J. Syst. Evol. Microbiol.">
        <title>The Global Catalogue of Microorganisms (GCM) 10K type strain sequencing project: providing services to taxonomists for standard genome sequencing and annotation.</title>
        <authorList>
            <consortium name="The Broad Institute Genomics Platform"/>
            <consortium name="The Broad Institute Genome Sequencing Center for Infectious Disease"/>
            <person name="Wu L."/>
            <person name="Ma J."/>
        </authorList>
    </citation>
    <scope>NUCLEOTIDE SEQUENCE [LARGE SCALE GENOMIC DNA]</scope>
    <source>
        <strain evidence="4">JCM 17130</strain>
    </source>
</reference>
<dbReference type="Proteomes" id="UP001597277">
    <property type="component" value="Unassembled WGS sequence"/>
</dbReference>
<evidence type="ECO:0000313" key="4">
    <source>
        <dbReference type="Proteomes" id="UP001597277"/>
    </source>
</evidence>
<dbReference type="Pfam" id="PF20341">
    <property type="entry name" value="DUF6636"/>
    <property type="match status" value="1"/>
</dbReference>
<evidence type="ECO:0000256" key="1">
    <source>
        <dbReference type="SAM" id="MobiDB-lite"/>
    </source>
</evidence>
<comment type="caution">
    <text evidence="3">The sequence shown here is derived from an EMBL/GenBank/DDBJ whole genome shotgun (WGS) entry which is preliminary data.</text>
</comment>
<accession>A0ABW4L9G8</accession>
<keyword evidence="2" id="KW-0812">Transmembrane</keyword>
<sequence length="188" mass="19601">MAQARRLGRGEIAVVVISVLLIVVFLVMAALRYTADARSDDDAGSSPTPAPTGQSPEDETAGEAETVDSSELSWDFVSPSGNIGCSVDDERALCGIATMQYQDAVPAAEQEACDGLVGHLVEVTADGATLVCDASGEAPVIEGEEVLDYGTDITVDGFTCFSDETGMSCRHLASGYSFSVARAGYELF</sequence>
<keyword evidence="2" id="KW-0472">Membrane</keyword>
<feature type="transmembrane region" description="Helical" evidence="2">
    <location>
        <begin position="12"/>
        <end position="31"/>
    </location>
</feature>
<evidence type="ECO:0000256" key="2">
    <source>
        <dbReference type="SAM" id="Phobius"/>
    </source>
</evidence>
<proteinExistence type="predicted"/>
<organism evidence="3 4">
    <name type="scientific">Georgenia deserti</name>
    <dbReference type="NCBI Taxonomy" id="2093781"/>
    <lineage>
        <taxon>Bacteria</taxon>
        <taxon>Bacillati</taxon>
        <taxon>Actinomycetota</taxon>
        <taxon>Actinomycetes</taxon>
        <taxon>Micrococcales</taxon>
        <taxon>Bogoriellaceae</taxon>
        <taxon>Georgenia</taxon>
    </lineage>
</organism>
<protein>
    <submittedName>
        <fullName evidence="3">DUF6636 domain-containing protein</fullName>
    </submittedName>
</protein>